<feature type="region of interest" description="Disordered" evidence="7">
    <location>
        <begin position="1135"/>
        <end position="1202"/>
    </location>
</feature>
<dbReference type="SUPFAM" id="SSF50978">
    <property type="entry name" value="WD40 repeat-like"/>
    <property type="match status" value="1"/>
</dbReference>
<dbReference type="PANTHER" id="PTHR15653:SF0">
    <property type="entry name" value="CONNECTOR OF KINASE TO AP-1, ISOFORM E"/>
    <property type="match status" value="1"/>
</dbReference>
<feature type="compositionally biased region" description="Polar residues" evidence="7">
    <location>
        <begin position="217"/>
        <end position="227"/>
    </location>
</feature>
<feature type="compositionally biased region" description="Basic and acidic residues" evidence="7">
    <location>
        <begin position="372"/>
        <end position="382"/>
    </location>
</feature>
<evidence type="ECO:0000256" key="5">
    <source>
        <dbReference type="ARBA" id="ARBA00023054"/>
    </source>
</evidence>
<evidence type="ECO:0000313" key="9">
    <source>
        <dbReference type="EMBL" id="CAG5188256.1"/>
    </source>
</evidence>
<dbReference type="PROSITE" id="PS50294">
    <property type="entry name" value="WD_REPEATS_REGION"/>
    <property type="match status" value="1"/>
</dbReference>
<dbReference type="InterPro" id="IPR035899">
    <property type="entry name" value="DBL_dom_sf"/>
</dbReference>
<dbReference type="PRINTS" id="PR00320">
    <property type="entry name" value="GPROTEINBRPT"/>
</dbReference>
<proteinExistence type="inferred from homology"/>
<evidence type="ECO:0000256" key="4">
    <source>
        <dbReference type="ARBA" id="ARBA00022860"/>
    </source>
</evidence>
<feature type="region of interest" description="Disordered" evidence="7">
    <location>
        <begin position="308"/>
        <end position="398"/>
    </location>
</feature>
<dbReference type="Gene3D" id="1.20.5.300">
    <property type="match status" value="1"/>
</dbReference>
<feature type="repeat" description="WD" evidence="6">
    <location>
        <begin position="747"/>
        <end position="788"/>
    </location>
</feature>
<feature type="region of interest" description="Disordered" evidence="7">
    <location>
        <begin position="1062"/>
        <end position="1112"/>
    </location>
</feature>
<dbReference type="Pfam" id="PF00400">
    <property type="entry name" value="WD40"/>
    <property type="match status" value="4"/>
</dbReference>
<feature type="region of interest" description="Disordered" evidence="7">
    <location>
        <begin position="1"/>
        <end position="23"/>
    </location>
</feature>
<keyword evidence="10" id="KW-1185">Reference proteome</keyword>
<dbReference type="OrthoDB" id="727118at2759"/>
<feature type="repeat" description="WD" evidence="6">
    <location>
        <begin position="552"/>
        <end position="579"/>
    </location>
</feature>
<evidence type="ECO:0000256" key="2">
    <source>
        <dbReference type="ARBA" id="ARBA00022574"/>
    </source>
</evidence>
<dbReference type="Proteomes" id="UP000676310">
    <property type="component" value="Unassembled WGS sequence"/>
</dbReference>
<keyword evidence="3" id="KW-0677">Repeat</keyword>
<feature type="region of interest" description="Disordered" evidence="7">
    <location>
        <begin position="692"/>
        <end position="717"/>
    </location>
</feature>
<dbReference type="SUPFAM" id="SSF50729">
    <property type="entry name" value="PH domain-like"/>
    <property type="match status" value="1"/>
</dbReference>
<feature type="compositionally biased region" description="Polar residues" evidence="7">
    <location>
        <begin position="601"/>
        <end position="612"/>
    </location>
</feature>
<dbReference type="InterPro" id="IPR001680">
    <property type="entry name" value="WD40_rpt"/>
</dbReference>
<evidence type="ECO:0000256" key="7">
    <source>
        <dbReference type="SAM" id="MobiDB-lite"/>
    </source>
</evidence>
<dbReference type="SMART" id="SM00320">
    <property type="entry name" value="WD40"/>
    <property type="match status" value="7"/>
</dbReference>
<feature type="compositionally biased region" description="Low complexity" evidence="7">
    <location>
        <begin position="384"/>
        <end position="396"/>
    </location>
</feature>
<feature type="compositionally biased region" description="Polar residues" evidence="7">
    <location>
        <begin position="1087"/>
        <end position="1108"/>
    </location>
</feature>
<gene>
    <name evidence="9" type="ORF">ALTATR162_LOCUS11912</name>
</gene>
<organism evidence="9 10">
    <name type="scientific">Alternaria atra</name>
    <dbReference type="NCBI Taxonomy" id="119953"/>
    <lineage>
        <taxon>Eukaryota</taxon>
        <taxon>Fungi</taxon>
        <taxon>Dikarya</taxon>
        <taxon>Ascomycota</taxon>
        <taxon>Pezizomycotina</taxon>
        <taxon>Dothideomycetes</taxon>
        <taxon>Pleosporomycetidae</taxon>
        <taxon>Pleosporales</taxon>
        <taxon>Pleosporineae</taxon>
        <taxon>Pleosporaceae</taxon>
        <taxon>Alternaria</taxon>
        <taxon>Alternaria sect. Ulocladioides</taxon>
    </lineage>
</organism>
<dbReference type="InterPro" id="IPR036322">
    <property type="entry name" value="WD40_repeat_dom_sf"/>
</dbReference>
<dbReference type="InterPro" id="IPR013258">
    <property type="entry name" value="Striatin_N"/>
</dbReference>
<dbReference type="Gene3D" id="2.130.10.10">
    <property type="entry name" value="YVTN repeat-like/Quinoprotein amine dehydrogenase"/>
    <property type="match status" value="2"/>
</dbReference>
<name>A0A8J2IBW4_9PLEO</name>
<accession>A0A8J2IBW4</accession>
<evidence type="ECO:0000256" key="3">
    <source>
        <dbReference type="ARBA" id="ARBA00022737"/>
    </source>
</evidence>
<comment type="similarity">
    <text evidence="1">Belongs to the WD repeat striatin family.</text>
</comment>
<feature type="region of interest" description="Disordered" evidence="7">
    <location>
        <begin position="217"/>
        <end position="240"/>
    </location>
</feature>
<feature type="compositionally biased region" description="Gly residues" evidence="7">
    <location>
        <begin position="10"/>
        <end position="19"/>
    </location>
</feature>
<dbReference type="InterPro" id="IPR020472">
    <property type="entry name" value="WD40_PAC1"/>
</dbReference>
<dbReference type="SUPFAM" id="SSF48065">
    <property type="entry name" value="DBL homology domain (DH-domain)"/>
    <property type="match status" value="1"/>
</dbReference>
<feature type="region of interest" description="Disordered" evidence="7">
    <location>
        <begin position="577"/>
        <end position="612"/>
    </location>
</feature>
<comment type="caution">
    <text evidence="9">The sequence shown here is derived from an EMBL/GenBank/DDBJ whole genome shotgun (WGS) entry which is preliminary data.</text>
</comment>
<dbReference type="PROSITE" id="PS50082">
    <property type="entry name" value="WD_REPEATS_2"/>
    <property type="match status" value="2"/>
</dbReference>
<evidence type="ECO:0000256" key="6">
    <source>
        <dbReference type="PROSITE-ProRule" id="PRU00221"/>
    </source>
</evidence>
<feature type="domain" description="Striatin N-terminal" evidence="8">
    <location>
        <begin position="29"/>
        <end position="176"/>
    </location>
</feature>
<dbReference type="GO" id="GO:0005516">
    <property type="term" value="F:calmodulin binding"/>
    <property type="evidence" value="ECO:0007669"/>
    <property type="project" value="UniProtKB-KW"/>
</dbReference>
<feature type="compositionally biased region" description="Polar residues" evidence="7">
    <location>
        <begin position="1135"/>
        <end position="1157"/>
    </location>
</feature>
<dbReference type="InterPro" id="IPR051488">
    <property type="entry name" value="WD_repeat_striatin"/>
</dbReference>
<protein>
    <recommendedName>
        <fullName evidence="8">Striatin N-terminal domain-containing protein</fullName>
    </recommendedName>
</protein>
<dbReference type="Pfam" id="PF08232">
    <property type="entry name" value="Striatin"/>
    <property type="match status" value="1"/>
</dbReference>
<dbReference type="PANTHER" id="PTHR15653">
    <property type="entry name" value="STRIATIN"/>
    <property type="match status" value="1"/>
</dbReference>
<evidence type="ECO:0000256" key="1">
    <source>
        <dbReference type="ARBA" id="ARBA00009616"/>
    </source>
</evidence>
<dbReference type="InterPro" id="IPR015943">
    <property type="entry name" value="WD40/YVTN_repeat-like_dom_sf"/>
</dbReference>
<keyword evidence="2 6" id="KW-0853">WD repeat</keyword>
<evidence type="ECO:0000259" key="8">
    <source>
        <dbReference type="Pfam" id="PF08232"/>
    </source>
</evidence>
<keyword evidence="4" id="KW-0112">Calmodulin-binding</keyword>
<sequence>MAWQSPSAMNGGGANGAGDGNAPAGTEYTLQGVMRFLQLEWHNHERARNAWDIERAEMKAKIAKQEGEVRSAKKLNDQLNKHIRMLEQALTNERKKKSEAAGGESEATTDDKKDPKGKKSGLNPTKPQNKKHNSFLDVDSDFLDRAEADRENLREKSKLYLTKCVEEITYLLTPPQAPQQQQNLQPLANGNGYLNHGEASMEDIYIQQHRQRLQSQLPTMPGTSMPTHQPPNVPVPSELQSLTNPHQIHHAPQMTREPSQQQPLPQNASMGQELLGQQRQPLNQQHYSSVPEEQVEKVTHAFDNEGRQIPLGEENASDSSQAANQEKETDDWIFDPASETAQEGPPRRPDTEEFPSANSIPAKSPPRPVKRASKDHVRRLSNDQKAQQAVAQSAAKTDPQSFKVRFALRGHLDVVRSVIFTGGGSPSEPEICTAGDDGMIKRWMIPASYANQHSMNNDLDIQPFWSHRGHEGTVTSLAACPASAHFATGGRVSGDGWIFSGGQDATIRVWERGRVDPKATLEGHTDAVWTVCVLPTTCANLFGADSSKYGGPDRVILASGSADGTIKIWAVSAPPQLVSPQTNSRRGVGGSRRHSVTSGSNHPSSPQPSIATTTPFHYMLIHTIERDTHPSPTCISPLSPTGENFVVSFSDASILVYDTRTGEELIGMASNESYDGTPATGITSVVTSSQYLESGSQEAGRGGSDEDGIHGPTGSANDGLEGVIISGHEDHLIRFFDANSGQCTYSMLAHPAAISSLSLSKDGREAVSAGHDASIRFWSLDKRICTQEITAHRIMRGEGVCSVVWSQDGRLVVSAGGDGIVKLAALPQSIQSAKDLYDLRTKYKDASVLITAIYSESMVIAASLSQVQNLLQHDALREKPQLVETFDRALTGCRVVYGCLEEEVRELRIKAENDDLKFKDRARFLWKEDTFKELLTQIRGQQSALSLLIQGLQMESIADIKKLVEDNSVTLDQVVKRSRTLRQSHPRLKVPESLFSRQSLDGKEADAESIAKATEFTFDDEVVNSKAYRRAMAMALSTSRNEINAPEGPDTAVAEDDSTALGTMFQGNNKDKRDEPTVLPPPWSEAENATTSVLKSETEQNSSSQVTTTDEHADLFDTLERDILSFMPQTSSTFCLTPNHTGSENPSALPSHPTGSFTPAPLRSFSQDKDTNDSELPPPLPPRRPSEQHVVTPKMRSVSSDDSIFSSNAPSILSKVSTASSYTVYEASTMTPNSTGRPLRKALPLVHKSSYNALGNIGLGTSEPTAQEASLLLNNIEMNSIWRSFVDAERKFVDRMVKLKRMFYDNIIRQWPIIEKHLDAILVGEQLATLHQQCLLHTMDQELAGNGSALCNPYMFEVWVGKTQQLYREYCRKMPHASSSLRTTQILDPKFTPFVNTLGLSIAYFGKSWQDYLELPNLQLQTYVDTIQSLINIAETLRDPAASSEVMRLRRALQAVTWLKTSTSALLDESQAREDIQNLEKRIRTDAGTLSQLRLHEPVRRVVHQGGMAMKFKSQGPWIPVHAMLLDHYFLWGKTKKSKGDEILVTDAPIAVADMQLSLPADVHQFQKTTMLDQIARGSVIYIITVTNIAQEGKPNLLGLYGVQERKTWFNYLTTAKTKFCK</sequence>
<keyword evidence="5" id="KW-0175">Coiled coil</keyword>
<dbReference type="RefSeq" id="XP_043175491.1">
    <property type="nucleotide sequence ID" value="XM_043319556.1"/>
</dbReference>
<feature type="region of interest" description="Disordered" evidence="7">
    <location>
        <begin position="91"/>
        <end position="136"/>
    </location>
</feature>
<dbReference type="CDD" id="cd00200">
    <property type="entry name" value="WD40"/>
    <property type="match status" value="1"/>
</dbReference>
<dbReference type="Gene3D" id="1.20.900.10">
    <property type="entry name" value="Dbl homology (DH) domain"/>
    <property type="match status" value="1"/>
</dbReference>
<evidence type="ECO:0000313" key="10">
    <source>
        <dbReference type="Proteomes" id="UP000676310"/>
    </source>
</evidence>
<dbReference type="EMBL" id="CAJRGZ010000032">
    <property type="protein sequence ID" value="CAG5188256.1"/>
    <property type="molecule type" value="Genomic_DNA"/>
</dbReference>
<dbReference type="GeneID" id="67012237"/>
<reference evidence="9" key="1">
    <citation type="submission" date="2021-05" db="EMBL/GenBank/DDBJ databases">
        <authorList>
            <person name="Stam R."/>
        </authorList>
    </citation>
    <scope>NUCLEOTIDE SEQUENCE</scope>
    <source>
        <strain evidence="9">CS162</strain>
    </source>
</reference>